<dbReference type="Pfam" id="PF13205">
    <property type="entry name" value="Big_5"/>
    <property type="match status" value="1"/>
</dbReference>
<keyword evidence="1" id="KW-0732">Signal</keyword>
<feature type="domain" description="GLUG" evidence="2">
    <location>
        <begin position="194"/>
        <end position="216"/>
    </location>
</feature>
<sequence>MKNKLYASLIFLNLSLLAQTADQPSGSGTENDPYLVGTLNNLYWMTENSGEWDKYYIQTSDIDASSTATWDDGLGFTSIGNSSTKFTGSYEGGGYTINGLNINRPSTNYTGLFGYTIGSTIKDLGVINVNIAGADRTGGLAGWIKSNTTINNCYTTGNITGTRLVGGLVGMVDDSSTVNHCYSTGSVTGSGDDVGGLVGYNKFSSVSNCYSTGSVISSEGIRIGGLVGRAYGGSISYCYSTGSVAGDNNVGGIVGFGSGGYTVAGLFWNIDDFTTDNGIGTGKTTTEMQTVNTFIDGDWDFEIETANGTNDYWDMDNISGVYNSGYPFLSWENGAAVSLNLPPLATFSPEDNSTGVARESNITITFTEAIQNVDGSLITDTNVGMLITLKDTDPSGSDIPFDATINDSKTVITVDPVSDLFYDQTVYVAIPADHVENTDGVEL</sequence>
<dbReference type="Pfam" id="PF07581">
    <property type="entry name" value="Glug"/>
    <property type="match status" value="2"/>
</dbReference>
<accession>A0A382GEI4</accession>
<feature type="non-terminal residue" evidence="4">
    <location>
        <position position="443"/>
    </location>
</feature>
<feature type="domain" description="GLUG" evidence="2">
    <location>
        <begin position="220"/>
        <end position="244"/>
    </location>
</feature>
<evidence type="ECO:0000259" key="2">
    <source>
        <dbReference type="Pfam" id="PF07581"/>
    </source>
</evidence>
<name>A0A382GEI4_9ZZZZ</name>
<evidence type="ECO:0000313" key="4">
    <source>
        <dbReference type="EMBL" id="SVB73272.1"/>
    </source>
</evidence>
<dbReference type="InterPro" id="IPR014755">
    <property type="entry name" value="Cu-Rt/internalin_Ig-like"/>
</dbReference>
<reference evidence="4" key="1">
    <citation type="submission" date="2018-05" db="EMBL/GenBank/DDBJ databases">
        <authorList>
            <person name="Lanie J.A."/>
            <person name="Ng W.-L."/>
            <person name="Kazmierczak K.M."/>
            <person name="Andrzejewski T.M."/>
            <person name="Davidsen T.M."/>
            <person name="Wayne K.J."/>
            <person name="Tettelin H."/>
            <person name="Glass J.I."/>
            <person name="Rusch D."/>
            <person name="Podicherti R."/>
            <person name="Tsui H.-C.T."/>
            <person name="Winkler M.E."/>
        </authorList>
    </citation>
    <scope>NUCLEOTIDE SEQUENCE</scope>
</reference>
<evidence type="ECO:0000259" key="3">
    <source>
        <dbReference type="Pfam" id="PF13205"/>
    </source>
</evidence>
<dbReference type="InterPro" id="IPR032812">
    <property type="entry name" value="SbsA_Ig"/>
</dbReference>
<organism evidence="4">
    <name type="scientific">marine metagenome</name>
    <dbReference type="NCBI Taxonomy" id="408172"/>
    <lineage>
        <taxon>unclassified sequences</taxon>
        <taxon>metagenomes</taxon>
        <taxon>ecological metagenomes</taxon>
    </lineage>
</organism>
<evidence type="ECO:0008006" key="5">
    <source>
        <dbReference type="Google" id="ProtNLM"/>
    </source>
</evidence>
<dbReference type="AlphaFoldDB" id="A0A382GEI4"/>
<dbReference type="EMBL" id="UINC01054946">
    <property type="protein sequence ID" value="SVB73272.1"/>
    <property type="molecule type" value="Genomic_DNA"/>
</dbReference>
<dbReference type="Gene3D" id="2.60.40.1220">
    <property type="match status" value="1"/>
</dbReference>
<dbReference type="InterPro" id="IPR011493">
    <property type="entry name" value="GLUG"/>
</dbReference>
<gene>
    <name evidence="4" type="ORF">METZ01_LOCUS226126</name>
</gene>
<feature type="domain" description="SbsA Ig-like" evidence="3">
    <location>
        <begin position="343"/>
        <end position="440"/>
    </location>
</feature>
<protein>
    <recommendedName>
        <fullName evidence="5">SbsA Ig-like domain-containing protein</fullName>
    </recommendedName>
</protein>
<dbReference type="Gene3D" id="2.160.20.110">
    <property type="match status" value="1"/>
</dbReference>
<evidence type="ECO:0000256" key="1">
    <source>
        <dbReference type="ARBA" id="ARBA00022729"/>
    </source>
</evidence>
<proteinExistence type="predicted"/>